<proteinExistence type="predicted"/>
<comment type="caution">
    <text evidence="1">The sequence shown here is derived from an EMBL/GenBank/DDBJ whole genome shotgun (WGS) entry which is preliminary data.</text>
</comment>
<evidence type="ECO:0000313" key="1">
    <source>
        <dbReference type="EMBL" id="MDK3073538.1"/>
    </source>
</evidence>
<protein>
    <recommendedName>
        <fullName evidence="3">Baseplate assembly protein</fullName>
    </recommendedName>
</protein>
<accession>A0ABT7FEJ0</accession>
<sequence length="850" mass="88715">MSRPPIPRAAPSPRGIDTEQGQTAYFGPRFADLVALAEALARDPDGVAVPGSADRLAPGIVEIPGKDRGLARTLVEIPALFAHILGEHQSHYAAEAFLGTATRADSLIRHGRKLAYVPDQGVAATGLAVFTVKPGLSGEVPAHFALQSEPKGAIKSQTYETLEAAEVRAGWNEIRPVAARHPTPVVFDGDLVTLPVTAPPGLATGDIVLLRGQGKSAVCEVVESMARSLRLRRLSHAGESTGTWPPYSASDPYVILARPDTVARVFGHAADPVTFPPAQVADPSLYVTPTATSPNSRGYSVTGVSSGSYAPGDSLILAEAVDAPEPGAEIALVRGANTRPLVVTQSREAAVSFRTGALLAIPQPDPPPANFPTTQLVERSVSARATLLDLATTGGSALGWTSLPLDGTVYMGWTRSIAVAPDQPNPAPLTATVVLDADLDGIAPGRQVIVRRVSDETAAAAAIQRLDPVATGWQVILGFRDGAVASSFAMGDVVIHANAVPVSHGESTAEVLGTSDGVTPHQEFPLKKPGVTRISDATGSRLELEVRVNGVLWDLVDDFHAIPPEGRVAAARADADQQLTLRFGGEGRGAVPPSGTRNITAEYRSGLGRIGDAEAGRLTRIRKASPILGGVTNPLPLSGGADPAGPDDMRRQATRPILTFDRAVSLQDHADLALLFPGVARAAARWLDRGAIELIAADAAGAAPADSAGLRAFLDARRDTQIPLALLTPQPVDIGLTLRVERDRAWLADAVRQAVRDRLLSADPDAPGLFTFAARSFSQPQSLSGLYSRILDLDGVTGVEAARFAILPGTGVADILHATDRQWLRLGASDLVTDVVDPGALIPDPDGGAA</sequence>
<evidence type="ECO:0008006" key="3">
    <source>
        <dbReference type="Google" id="ProtNLM"/>
    </source>
</evidence>
<dbReference type="RefSeq" id="WP_284485479.1">
    <property type="nucleotide sequence ID" value="NZ_JASNJE010000010.1"/>
</dbReference>
<reference evidence="1 2" key="1">
    <citation type="submission" date="2023-05" db="EMBL/GenBank/DDBJ databases">
        <title>Sedimentitalea sp. nov. JM2-8.</title>
        <authorList>
            <person name="Huang J."/>
        </authorList>
    </citation>
    <scope>NUCLEOTIDE SEQUENCE [LARGE SCALE GENOMIC DNA]</scope>
    <source>
        <strain evidence="1 2">JM2-8</strain>
    </source>
</reference>
<evidence type="ECO:0000313" key="2">
    <source>
        <dbReference type="Proteomes" id="UP001227126"/>
    </source>
</evidence>
<name>A0ABT7FEJ0_9RHOB</name>
<gene>
    <name evidence="1" type="ORF">QO034_10480</name>
</gene>
<keyword evidence="2" id="KW-1185">Reference proteome</keyword>
<dbReference type="EMBL" id="JASNJE010000010">
    <property type="protein sequence ID" value="MDK3073538.1"/>
    <property type="molecule type" value="Genomic_DNA"/>
</dbReference>
<organism evidence="1 2">
    <name type="scientific">Sedimentitalea xiamensis</name>
    <dbReference type="NCBI Taxonomy" id="3050037"/>
    <lineage>
        <taxon>Bacteria</taxon>
        <taxon>Pseudomonadati</taxon>
        <taxon>Pseudomonadota</taxon>
        <taxon>Alphaproteobacteria</taxon>
        <taxon>Rhodobacterales</taxon>
        <taxon>Paracoccaceae</taxon>
        <taxon>Sedimentitalea</taxon>
    </lineage>
</organism>
<dbReference type="Proteomes" id="UP001227126">
    <property type="component" value="Unassembled WGS sequence"/>
</dbReference>